<accession>A0A9P6JF06</accession>
<reference evidence="2" key="1">
    <citation type="journal article" date="2020" name="Fungal Divers.">
        <title>Resolving the Mortierellaceae phylogeny through synthesis of multi-gene phylogenetics and phylogenomics.</title>
        <authorList>
            <person name="Vandepol N."/>
            <person name="Liber J."/>
            <person name="Desiro A."/>
            <person name="Na H."/>
            <person name="Kennedy M."/>
            <person name="Barry K."/>
            <person name="Grigoriev I.V."/>
            <person name="Miller A.N."/>
            <person name="O'Donnell K."/>
            <person name="Stajich J.E."/>
            <person name="Bonito G."/>
        </authorList>
    </citation>
    <scope>NUCLEOTIDE SEQUENCE</scope>
    <source>
        <strain evidence="2">CK1249</strain>
    </source>
</reference>
<organism evidence="2 3">
    <name type="scientific">Mortierella alpina</name>
    <name type="common">Oleaginous fungus</name>
    <name type="synonym">Mortierella renispora</name>
    <dbReference type="NCBI Taxonomy" id="64518"/>
    <lineage>
        <taxon>Eukaryota</taxon>
        <taxon>Fungi</taxon>
        <taxon>Fungi incertae sedis</taxon>
        <taxon>Mucoromycota</taxon>
        <taxon>Mortierellomycotina</taxon>
        <taxon>Mortierellomycetes</taxon>
        <taxon>Mortierellales</taxon>
        <taxon>Mortierellaceae</taxon>
        <taxon>Mortierella</taxon>
    </lineage>
</organism>
<dbReference type="AlphaFoldDB" id="A0A9P6JF06"/>
<protein>
    <submittedName>
        <fullName evidence="2">Uncharacterized protein</fullName>
    </submittedName>
</protein>
<sequence length="263" mass="29280">ANSYYSQALQRDEPRDVTQEIDFLTTFVAQPMFSRVKAKADRNEAPPDSNVQPAAEGGGPEQCSEAALQELISSTAPDHGGIHSFRQELRNRLDICRSALDFDNVPGSTCTLYANTYRTVVNEAISASPPVPESASEDLKRACAGSLSVLDIMRSHSIAKTNDALLAMRPVFLTDTLDEFRQEIIHFAEKDDEEIRKHAQTHLAKAVTVGNALDACLYNAAAPEDATEDVEVYEYMNEYEDINEYEDMDEEDECEEDEDETDI</sequence>
<feature type="non-terminal residue" evidence="2">
    <location>
        <position position="1"/>
    </location>
</feature>
<comment type="caution">
    <text evidence="2">The sequence shown here is derived from an EMBL/GenBank/DDBJ whole genome shotgun (WGS) entry which is preliminary data.</text>
</comment>
<evidence type="ECO:0000313" key="2">
    <source>
        <dbReference type="EMBL" id="KAF9968769.1"/>
    </source>
</evidence>
<evidence type="ECO:0000256" key="1">
    <source>
        <dbReference type="SAM" id="MobiDB-lite"/>
    </source>
</evidence>
<dbReference type="OrthoDB" id="2422250at2759"/>
<keyword evidence="3" id="KW-1185">Reference proteome</keyword>
<feature type="region of interest" description="Disordered" evidence="1">
    <location>
        <begin position="37"/>
        <end position="62"/>
    </location>
</feature>
<evidence type="ECO:0000313" key="3">
    <source>
        <dbReference type="Proteomes" id="UP000738359"/>
    </source>
</evidence>
<feature type="region of interest" description="Disordered" evidence="1">
    <location>
        <begin position="241"/>
        <end position="263"/>
    </location>
</feature>
<dbReference type="EMBL" id="JAAAHY010000005">
    <property type="protein sequence ID" value="KAF9968769.1"/>
    <property type="molecule type" value="Genomic_DNA"/>
</dbReference>
<gene>
    <name evidence="2" type="ORF">BGZ70_007655</name>
</gene>
<dbReference type="Proteomes" id="UP000738359">
    <property type="component" value="Unassembled WGS sequence"/>
</dbReference>
<proteinExistence type="predicted"/>
<name>A0A9P6JF06_MORAP</name>